<evidence type="ECO:0000256" key="5">
    <source>
        <dbReference type="ARBA" id="ARBA00023163"/>
    </source>
</evidence>
<evidence type="ECO:0000256" key="2">
    <source>
        <dbReference type="ARBA" id="ARBA00023015"/>
    </source>
</evidence>
<dbReference type="Gene3D" id="1.10.1740.10">
    <property type="match status" value="1"/>
</dbReference>
<evidence type="ECO:0000313" key="9">
    <source>
        <dbReference type="Proteomes" id="UP000192418"/>
    </source>
</evidence>
<dbReference type="PANTHER" id="PTHR43133:SF8">
    <property type="entry name" value="RNA POLYMERASE SIGMA FACTOR HI_1459-RELATED"/>
    <property type="match status" value="1"/>
</dbReference>
<dbReference type="InterPro" id="IPR013324">
    <property type="entry name" value="RNA_pol_sigma_r3/r4-like"/>
</dbReference>
<feature type="domain" description="RNA polymerase sigma factor 70 region 4 type 2" evidence="7">
    <location>
        <begin position="121"/>
        <end position="170"/>
    </location>
</feature>
<protein>
    <submittedName>
        <fullName evidence="8">RNA polymerase, sigma-24 subunit, RpoE</fullName>
    </submittedName>
</protein>
<sequence length="179" mass="20938">MIKRLQQGQEAAFQILVKQYQSRLMAIAWGITLDHEESLEIVQDVFFNVYRNINEFRGDAGLMTWMRKITVNLCLNWKRRWKRRFKWHHVSLDSGDTLSSKEENASPESHYLNLEMEKNIMAHVARLPEKIRTVFILKTVEDMSYEAIAQMLNIKPGTVSSRLYHARKSLAGALKREAS</sequence>
<evidence type="ECO:0000259" key="7">
    <source>
        <dbReference type="Pfam" id="PF08281"/>
    </source>
</evidence>
<evidence type="ECO:0000313" key="8">
    <source>
        <dbReference type="EMBL" id="SMC54955.1"/>
    </source>
</evidence>
<reference evidence="8 9" key="1">
    <citation type="submission" date="2017-04" db="EMBL/GenBank/DDBJ databases">
        <authorList>
            <person name="Afonso C.L."/>
            <person name="Miller P.J."/>
            <person name="Scott M.A."/>
            <person name="Spackman E."/>
            <person name="Goraichik I."/>
            <person name="Dimitrov K.M."/>
            <person name="Suarez D.L."/>
            <person name="Swayne D.E."/>
        </authorList>
    </citation>
    <scope>NUCLEOTIDE SEQUENCE [LARGE SCALE GENOMIC DNA]</scope>
    <source>
        <strain evidence="8 9">DSM 3385</strain>
    </source>
</reference>
<keyword evidence="2" id="KW-0805">Transcription regulation</keyword>
<accession>A0A1W2A2R3</accession>
<dbReference type="GO" id="GO:0003677">
    <property type="term" value="F:DNA binding"/>
    <property type="evidence" value="ECO:0007669"/>
    <property type="project" value="UniProtKB-KW"/>
</dbReference>
<dbReference type="PANTHER" id="PTHR43133">
    <property type="entry name" value="RNA POLYMERASE ECF-TYPE SIGMA FACTO"/>
    <property type="match status" value="1"/>
</dbReference>
<dbReference type="InterPro" id="IPR014284">
    <property type="entry name" value="RNA_pol_sigma-70_dom"/>
</dbReference>
<proteinExistence type="inferred from homology"/>
<dbReference type="Gene3D" id="1.10.10.10">
    <property type="entry name" value="Winged helix-like DNA-binding domain superfamily/Winged helix DNA-binding domain"/>
    <property type="match status" value="1"/>
</dbReference>
<dbReference type="AlphaFoldDB" id="A0A1W2A2R3"/>
<dbReference type="Pfam" id="PF04542">
    <property type="entry name" value="Sigma70_r2"/>
    <property type="match status" value="1"/>
</dbReference>
<dbReference type="InterPro" id="IPR013249">
    <property type="entry name" value="RNA_pol_sigma70_r4_t2"/>
</dbReference>
<dbReference type="InterPro" id="IPR039425">
    <property type="entry name" value="RNA_pol_sigma-70-like"/>
</dbReference>
<keyword evidence="4" id="KW-0238">DNA-binding</keyword>
<dbReference type="InterPro" id="IPR013325">
    <property type="entry name" value="RNA_pol_sigma_r2"/>
</dbReference>
<dbReference type="SUPFAM" id="SSF88946">
    <property type="entry name" value="Sigma2 domain of RNA polymerase sigma factors"/>
    <property type="match status" value="1"/>
</dbReference>
<dbReference type="Proteomes" id="UP000192418">
    <property type="component" value="Unassembled WGS sequence"/>
</dbReference>
<dbReference type="SUPFAM" id="SSF88659">
    <property type="entry name" value="Sigma3 and sigma4 domains of RNA polymerase sigma factors"/>
    <property type="match status" value="1"/>
</dbReference>
<gene>
    <name evidence="8" type="ORF">SAMN02746065_10450</name>
</gene>
<dbReference type="GO" id="GO:0016987">
    <property type="term" value="F:sigma factor activity"/>
    <property type="evidence" value="ECO:0007669"/>
    <property type="project" value="UniProtKB-KW"/>
</dbReference>
<dbReference type="RefSeq" id="WP_232367046.1">
    <property type="nucleotide sequence ID" value="NZ_FWXY01000004.1"/>
</dbReference>
<keyword evidence="3" id="KW-0731">Sigma factor</keyword>
<dbReference type="STRING" id="1121400.SAMN02746065_10450"/>
<dbReference type="EMBL" id="FWXY01000004">
    <property type="protein sequence ID" value="SMC54955.1"/>
    <property type="molecule type" value="Genomic_DNA"/>
</dbReference>
<dbReference type="InterPro" id="IPR007627">
    <property type="entry name" value="RNA_pol_sigma70_r2"/>
</dbReference>
<dbReference type="Pfam" id="PF08281">
    <property type="entry name" value="Sigma70_r4_2"/>
    <property type="match status" value="1"/>
</dbReference>
<comment type="similarity">
    <text evidence="1">Belongs to the sigma-70 factor family. ECF subfamily.</text>
</comment>
<evidence type="ECO:0000256" key="4">
    <source>
        <dbReference type="ARBA" id="ARBA00023125"/>
    </source>
</evidence>
<keyword evidence="5" id="KW-0804">Transcription</keyword>
<keyword evidence="9" id="KW-1185">Reference proteome</keyword>
<feature type="domain" description="RNA polymerase sigma-70 region 2" evidence="6">
    <location>
        <begin position="16"/>
        <end position="83"/>
    </location>
</feature>
<dbReference type="NCBIfam" id="TIGR02937">
    <property type="entry name" value="sigma70-ECF"/>
    <property type="match status" value="1"/>
</dbReference>
<evidence type="ECO:0000259" key="6">
    <source>
        <dbReference type="Pfam" id="PF04542"/>
    </source>
</evidence>
<organism evidence="8 9">
    <name type="scientific">Desulfocicer vacuolatum DSM 3385</name>
    <dbReference type="NCBI Taxonomy" id="1121400"/>
    <lineage>
        <taxon>Bacteria</taxon>
        <taxon>Pseudomonadati</taxon>
        <taxon>Thermodesulfobacteriota</taxon>
        <taxon>Desulfobacteria</taxon>
        <taxon>Desulfobacterales</taxon>
        <taxon>Desulfobacteraceae</taxon>
        <taxon>Desulfocicer</taxon>
    </lineage>
</organism>
<name>A0A1W2A2R3_9BACT</name>
<evidence type="ECO:0000256" key="1">
    <source>
        <dbReference type="ARBA" id="ARBA00010641"/>
    </source>
</evidence>
<dbReference type="CDD" id="cd06171">
    <property type="entry name" value="Sigma70_r4"/>
    <property type="match status" value="1"/>
</dbReference>
<dbReference type="InterPro" id="IPR036388">
    <property type="entry name" value="WH-like_DNA-bd_sf"/>
</dbReference>
<dbReference type="GO" id="GO:0006352">
    <property type="term" value="P:DNA-templated transcription initiation"/>
    <property type="evidence" value="ECO:0007669"/>
    <property type="project" value="InterPro"/>
</dbReference>
<evidence type="ECO:0000256" key="3">
    <source>
        <dbReference type="ARBA" id="ARBA00023082"/>
    </source>
</evidence>